<dbReference type="InterPro" id="IPR005844">
    <property type="entry name" value="A-D-PHexomutase_a/b/a-I"/>
</dbReference>
<proteinExistence type="inferred from homology"/>
<evidence type="ECO:0000259" key="9">
    <source>
        <dbReference type="Pfam" id="PF02879"/>
    </source>
</evidence>
<evidence type="ECO:0000256" key="2">
    <source>
        <dbReference type="ARBA" id="ARBA00010231"/>
    </source>
</evidence>
<comment type="caution">
    <text evidence="11">The sequence shown here is derived from an EMBL/GenBank/DDBJ whole genome shotgun (WGS) entry which is preliminary data.</text>
</comment>
<keyword evidence="4" id="KW-0479">Metal-binding</keyword>
<dbReference type="AlphaFoldDB" id="A0A0G1NPC8"/>
<evidence type="ECO:0000259" key="8">
    <source>
        <dbReference type="Pfam" id="PF02878"/>
    </source>
</evidence>
<organism evidence="11 12">
    <name type="scientific">Candidatus Woesebacteria bacterium GW2011_GWF1_46_13</name>
    <dbReference type="NCBI Taxonomy" id="1618602"/>
    <lineage>
        <taxon>Bacteria</taxon>
        <taxon>Candidatus Woeseibacteriota</taxon>
    </lineage>
</organism>
<dbReference type="PRINTS" id="PR00509">
    <property type="entry name" value="PGMPMM"/>
</dbReference>
<dbReference type="GO" id="GO:0016868">
    <property type="term" value="F:intramolecular phosphotransferase activity"/>
    <property type="evidence" value="ECO:0007669"/>
    <property type="project" value="InterPro"/>
</dbReference>
<dbReference type="PANTHER" id="PTHR43771">
    <property type="entry name" value="PHOSPHOMANNOMUTASE"/>
    <property type="match status" value="1"/>
</dbReference>
<dbReference type="InterPro" id="IPR036900">
    <property type="entry name" value="A-D-PHexomutase_C_sf"/>
</dbReference>
<evidence type="ECO:0000259" key="10">
    <source>
        <dbReference type="Pfam" id="PF02880"/>
    </source>
</evidence>
<dbReference type="EMBL" id="LCLV01000031">
    <property type="protein sequence ID" value="KKU22266.1"/>
    <property type="molecule type" value="Genomic_DNA"/>
</dbReference>
<dbReference type="Proteomes" id="UP000034643">
    <property type="component" value="Unassembled WGS sequence"/>
</dbReference>
<gene>
    <name evidence="11" type="ORF">UX34_C0031G0008</name>
</gene>
<dbReference type="PANTHER" id="PTHR43771:SF1">
    <property type="entry name" value="PHOSPHOMANNOMUTASE"/>
    <property type="match status" value="1"/>
</dbReference>
<feature type="domain" description="Alpha-D-phosphohexomutase alpha/beta/alpha" evidence="9">
    <location>
        <begin position="165"/>
        <end position="252"/>
    </location>
</feature>
<dbReference type="PATRIC" id="fig|1618602.3.peg.594"/>
<evidence type="ECO:0000313" key="11">
    <source>
        <dbReference type="EMBL" id="KKU22266.1"/>
    </source>
</evidence>
<dbReference type="SUPFAM" id="SSF55957">
    <property type="entry name" value="Phosphoglucomutase, C-terminal domain"/>
    <property type="match status" value="1"/>
</dbReference>
<dbReference type="Pfam" id="PF02878">
    <property type="entry name" value="PGM_PMM_I"/>
    <property type="match status" value="1"/>
</dbReference>
<dbReference type="InterPro" id="IPR005846">
    <property type="entry name" value="A-D-PHexomutase_a/b/a-III"/>
</dbReference>
<evidence type="ECO:0000256" key="5">
    <source>
        <dbReference type="ARBA" id="ARBA00022842"/>
    </source>
</evidence>
<name>A0A0G1NPC8_9BACT</name>
<dbReference type="Gene3D" id="3.40.120.10">
    <property type="entry name" value="Alpha-D-Glucose-1,6-Bisphosphate, subunit A, domain 3"/>
    <property type="match status" value="3"/>
</dbReference>
<dbReference type="Pfam" id="PF02880">
    <property type="entry name" value="PGM_PMM_III"/>
    <property type="match status" value="1"/>
</dbReference>
<dbReference type="CDD" id="cd03089">
    <property type="entry name" value="PMM_PGM"/>
    <property type="match status" value="1"/>
</dbReference>
<keyword evidence="5" id="KW-0460">Magnesium</keyword>
<keyword evidence="3" id="KW-0597">Phosphoprotein</keyword>
<reference evidence="11 12" key="1">
    <citation type="journal article" date="2015" name="Nature">
        <title>rRNA introns, odd ribosomes, and small enigmatic genomes across a large radiation of phyla.</title>
        <authorList>
            <person name="Brown C.T."/>
            <person name="Hug L.A."/>
            <person name="Thomas B.C."/>
            <person name="Sharon I."/>
            <person name="Castelle C.J."/>
            <person name="Singh A."/>
            <person name="Wilkins M.J."/>
            <person name="Williams K.H."/>
            <person name="Banfield J.F."/>
        </authorList>
    </citation>
    <scope>NUCLEOTIDE SEQUENCE [LARGE SCALE GENOMIC DNA]</scope>
</reference>
<dbReference type="InterPro" id="IPR005841">
    <property type="entry name" value="Alpha-D-phosphohexomutase_SF"/>
</dbReference>
<evidence type="ECO:0000256" key="4">
    <source>
        <dbReference type="ARBA" id="ARBA00022723"/>
    </source>
</evidence>
<dbReference type="GO" id="GO:0005975">
    <property type="term" value="P:carbohydrate metabolic process"/>
    <property type="evidence" value="ECO:0007669"/>
    <property type="project" value="InterPro"/>
</dbReference>
<accession>A0A0G1NPC8</accession>
<evidence type="ECO:0000256" key="6">
    <source>
        <dbReference type="ARBA" id="ARBA00023235"/>
    </source>
</evidence>
<evidence type="ECO:0000256" key="1">
    <source>
        <dbReference type="ARBA" id="ARBA00001946"/>
    </source>
</evidence>
<feature type="domain" description="Alpha-D-phosphohexomutase alpha/beta/alpha" evidence="10">
    <location>
        <begin position="262"/>
        <end position="370"/>
    </location>
</feature>
<protein>
    <submittedName>
        <fullName evidence="11">Phosphomannomutase</fullName>
    </submittedName>
</protein>
<dbReference type="Pfam" id="PF00408">
    <property type="entry name" value="PGM_PMM_IV"/>
    <property type="match status" value="1"/>
</dbReference>
<dbReference type="Gene3D" id="3.30.310.50">
    <property type="entry name" value="Alpha-D-phosphohexomutase, C-terminal domain"/>
    <property type="match status" value="1"/>
</dbReference>
<dbReference type="SUPFAM" id="SSF53738">
    <property type="entry name" value="Phosphoglucomutase, first 3 domains"/>
    <property type="match status" value="3"/>
</dbReference>
<sequence>MSVDPSIFKPYDVRGIYPTTLNEETAYKIGQGYADFVKPKGEIAVGHDVRLHSQKLKDEVVRGLTDAGIDVVDVGLISTDMYYFAVGHYQLAGGIQSTASHNPPEWHGFKMVKESVKPLTFEQGITQIRDFAVSGKSIQAPTKGNVRQMNIEEDYAGFVLGWLTAPKIKPVKVVINANFGYAGVIFKKIVQKGKLPLEIVELNTNPDGTFPKGRPDPFVPENRTEFTELVSSTGADLGIAWDADADRVFFAADGGLFVEPYYLNTILIEKMLSKYPGEKVIYDPRYSWALIDEIEKNGGKPVLCRVGHSFIKEAMRSENALFATESSGHTYYRDFWYADSGMIPVMQVLEFLSEGNVKLSEAVREVMQKYFISGEINSEVADKEGKMAEIGQKYQDGKQSTLDGIAVEYDQYRFVVRPSNTEPLLRLTVEGKTREIMEEKKEEILKLIRS</sequence>
<dbReference type="Pfam" id="PF02879">
    <property type="entry name" value="PGM_PMM_II"/>
    <property type="match status" value="1"/>
</dbReference>
<dbReference type="InterPro" id="IPR016055">
    <property type="entry name" value="A-D-PHexomutase_a/b/a-I/II/III"/>
</dbReference>
<feature type="domain" description="Alpha-D-phosphohexomutase alpha/beta/alpha" evidence="8">
    <location>
        <begin position="7"/>
        <end position="122"/>
    </location>
</feature>
<feature type="domain" description="Alpha-D-phosphohexomutase C-terminal" evidence="7">
    <location>
        <begin position="375"/>
        <end position="446"/>
    </location>
</feature>
<evidence type="ECO:0000256" key="3">
    <source>
        <dbReference type="ARBA" id="ARBA00022553"/>
    </source>
</evidence>
<dbReference type="InterPro" id="IPR005843">
    <property type="entry name" value="A-D-PHexomutase_C"/>
</dbReference>
<evidence type="ECO:0000313" key="12">
    <source>
        <dbReference type="Proteomes" id="UP000034643"/>
    </source>
</evidence>
<keyword evidence="6" id="KW-0413">Isomerase</keyword>
<evidence type="ECO:0000259" key="7">
    <source>
        <dbReference type="Pfam" id="PF00408"/>
    </source>
</evidence>
<dbReference type="InterPro" id="IPR005845">
    <property type="entry name" value="A-D-PHexomutase_a/b/a-II"/>
</dbReference>
<comment type="cofactor">
    <cofactor evidence="1">
        <name>Mg(2+)</name>
        <dbReference type="ChEBI" id="CHEBI:18420"/>
    </cofactor>
</comment>
<dbReference type="GO" id="GO:0046872">
    <property type="term" value="F:metal ion binding"/>
    <property type="evidence" value="ECO:0007669"/>
    <property type="project" value="UniProtKB-KW"/>
</dbReference>
<comment type="similarity">
    <text evidence="2">Belongs to the phosphohexose mutase family.</text>
</comment>